<feature type="compositionally biased region" description="Polar residues" evidence="2">
    <location>
        <begin position="46"/>
        <end position="59"/>
    </location>
</feature>
<dbReference type="Proteomes" id="UP000554235">
    <property type="component" value="Unassembled WGS sequence"/>
</dbReference>
<keyword evidence="5" id="KW-1185">Reference proteome</keyword>
<feature type="region of interest" description="Disordered" evidence="2">
    <location>
        <begin position="452"/>
        <end position="475"/>
    </location>
</feature>
<dbReference type="GO" id="GO:0008270">
    <property type="term" value="F:zinc ion binding"/>
    <property type="evidence" value="ECO:0007669"/>
    <property type="project" value="UniProtKB-KW"/>
</dbReference>
<gene>
    <name evidence="4" type="ORF">FALBO_5353</name>
</gene>
<dbReference type="InterPro" id="IPR013087">
    <property type="entry name" value="Znf_C2H2_type"/>
</dbReference>
<feature type="compositionally biased region" description="Basic and acidic residues" evidence="2">
    <location>
        <begin position="31"/>
        <end position="44"/>
    </location>
</feature>
<proteinExistence type="predicted"/>
<evidence type="ECO:0000313" key="4">
    <source>
        <dbReference type="EMBL" id="KAF4467758.1"/>
    </source>
</evidence>
<feature type="compositionally biased region" description="Basic residues" evidence="2">
    <location>
        <begin position="18"/>
        <end position="30"/>
    </location>
</feature>
<dbReference type="AlphaFoldDB" id="A0A8H4LHK3"/>
<name>A0A8H4LHK3_9HYPO</name>
<sequence length="503" mass="57079">MYEPPHAVENTWQALTKSKQRSTRGSHSSRSRKDQEERVQDRRGSPASQSGQANSPASRRSSEIEDSCAGLPNVPLPSSRGRRAAQSTQIDNQLTAPPAANLDYHISQQLYLRKKILVDRLMAAISECVERQLEALEEGCDPGSGSHPSSGAARSGAQPRPFAGQKRSNRHGSRDESENDDDDESSRKKDSKRAKTTKDDTRPRYACPYHQFNPERFGKVRTCCGPGWTELSRVKEHLERKHCLPRFQCNRCYRRFKEEEELKKHQRQSTPCPVKEVSNYRDLSEGYDEEQWKRLKVRSKKAPSEKWKEWYCILFNLKSDSPDIPSPFYDPSLSRNTPATKTFENAQECRDWFTQAEPLIRQQVTLEVEKALDDYEPRLKRDVLERLQDLPGRIAELIPMPGRTAEETSNMTEGTAVFNFLEDLDVDAYGGGPFDFNTLNEPDQLGMPDTFILSESSDYSNPNHSGESSATSVEDDTAYQSFNSKAGLIPASLDLSYASNNFY</sequence>
<comment type="caution">
    <text evidence="4">The sequence shown here is derived from an EMBL/GenBank/DDBJ whole genome shotgun (WGS) entry which is preliminary data.</text>
</comment>
<dbReference type="PROSITE" id="PS50157">
    <property type="entry name" value="ZINC_FINGER_C2H2_2"/>
    <property type="match status" value="1"/>
</dbReference>
<feature type="region of interest" description="Disordered" evidence="2">
    <location>
        <begin position="138"/>
        <end position="205"/>
    </location>
</feature>
<accession>A0A8H4LHK3</accession>
<feature type="compositionally biased region" description="Low complexity" evidence="2">
    <location>
        <begin position="143"/>
        <end position="157"/>
    </location>
</feature>
<organism evidence="4 5">
    <name type="scientific">Fusarium albosuccineum</name>
    <dbReference type="NCBI Taxonomy" id="1237068"/>
    <lineage>
        <taxon>Eukaryota</taxon>
        <taxon>Fungi</taxon>
        <taxon>Dikarya</taxon>
        <taxon>Ascomycota</taxon>
        <taxon>Pezizomycotina</taxon>
        <taxon>Sordariomycetes</taxon>
        <taxon>Hypocreomycetidae</taxon>
        <taxon>Hypocreales</taxon>
        <taxon>Nectriaceae</taxon>
        <taxon>Fusarium</taxon>
        <taxon>Fusarium decemcellulare species complex</taxon>
    </lineage>
</organism>
<protein>
    <recommendedName>
        <fullName evidence="3">C2H2-type domain-containing protein</fullName>
    </recommendedName>
</protein>
<keyword evidence="1" id="KW-0862">Zinc</keyword>
<evidence type="ECO:0000256" key="2">
    <source>
        <dbReference type="SAM" id="MobiDB-lite"/>
    </source>
</evidence>
<evidence type="ECO:0000259" key="3">
    <source>
        <dbReference type="PROSITE" id="PS50157"/>
    </source>
</evidence>
<keyword evidence="1" id="KW-0863">Zinc-finger</keyword>
<dbReference type="OrthoDB" id="4161727at2759"/>
<feature type="domain" description="C2H2-type" evidence="3">
    <location>
        <begin position="247"/>
        <end position="270"/>
    </location>
</feature>
<evidence type="ECO:0000313" key="5">
    <source>
        <dbReference type="Proteomes" id="UP000554235"/>
    </source>
</evidence>
<feature type="region of interest" description="Disordered" evidence="2">
    <location>
        <begin position="1"/>
        <end position="92"/>
    </location>
</feature>
<dbReference type="PANTHER" id="PTHR38166">
    <property type="entry name" value="C2H2-TYPE DOMAIN-CONTAINING PROTEIN-RELATED"/>
    <property type="match status" value="1"/>
</dbReference>
<evidence type="ECO:0000256" key="1">
    <source>
        <dbReference type="PROSITE-ProRule" id="PRU00042"/>
    </source>
</evidence>
<reference evidence="4 5" key="1">
    <citation type="submission" date="2020-01" db="EMBL/GenBank/DDBJ databases">
        <title>Identification and distribution of gene clusters putatively required for synthesis of sphingolipid metabolism inhibitors in phylogenetically diverse species of the filamentous fungus Fusarium.</title>
        <authorList>
            <person name="Kim H.-S."/>
            <person name="Busman M."/>
            <person name="Brown D.W."/>
            <person name="Divon H."/>
            <person name="Uhlig S."/>
            <person name="Proctor R.H."/>
        </authorList>
    </citation>
    <scope>NUCLEOTIDE SEQUENCE [LARGE SCALE GENOMIC DNA]</scope>
    <source>
        <strain evidence="4 5">NRRL 20459</strain>
    </source>
</reference>
<feature type="compositionally biased region" description="Polar residues" evidence="2">
    <location>
        <begin position="453"/>
        <end position="475"/>
    </location>
</feature>
<keyword evidence="1" id="KW-0479">Metal-binding</keyword>
<dbReference type="PANTHER" id="PTHR38166:SF1">
    <property type="entry name" value="C2H2-TYPE DOMAIN-CONTAINING PROTEIN"/>
    <property type="match status" value="1"/>
</dbReference>
<dbReference type="EMBL" id="JAADYS010000697">
    <property type="protein sequence ID" value="KAF4467758.1"/>
    <property type="molecule type" value="Genomic_DNA"/>
</dbReference>